<evidence type="ECO:0000256" key="2">
    <source>
        <dbReference type="ARBA" id="ARBA00022475"/>
    </source>
</evidence>
<dbReference type="Gene3D" id="3.40.720.10">
    <property type="entry name" value="Alkaline Phosphatase, subunit A"/>
    <property type="match status" value="1"/>
</dbReference>
<evidence type="ECO:0000256" key="4">
    <source>
        <dbReference type="ARBA" id="ARBA00022989"/>
    </source>
</evidence>
<keyword evidence="4 6" id="KW-1133">Transmembrane helix</keyword>
<reference evidence="8 9" key="1">
    <citation type="submission" date="2018-12" db="EMBL/GenBank/DDBJ databases">
        <title>Rubrispira sanarue gen. nov., sp., nov., a member of the order Silvanigrellales, isolated from a brackish lake in Hamamatsu Japan.</title>
        <authorList>
            <person name="Maejima Y."/>
            <person name="Iino T."/>
            <person name="Muraguchi Y."/>
            <person name="Fukuda K."/>
            <person name="Nojiri H."/>
            <person name="Ohkuma M."/>
            <person name="Moriuchi R."/>
            <person name="Dohra H."/>
            <person name="Kimbara K."/>
            <person name="Shintani M."/>
        </authorList>
    </citation>
    <scope>NUCLEOTIDE SEQUENCE [LARGE SCALE GENOMIC DNA]</scope>
    <source>
        <strain evidence="8 9">RF1110005</strain>
    </source>
</reference>
<feature type="transmembrane region" description="Helical" evidence="6">
    <location>
        <begin position="12"/>
        <end position="32"/>
    </location>
</feature>
<keyword evidence="5 6" id="KW-0472">Membrane</keyword>
<sequence length="673" mass="78597">MKAISNIKKNTLELISVQFLIFFFNLTIIHFFTMNDLGFELVKGNLNRFISLYIMLANDFLISIILILLFLPIIFILNRKKFKIKTFFVVNLLIASFLSMYIIYTDFYKSGMSKLHLKFLLDLNFLSSSFNMIFNFRYLFVVLLNLAFIFLLIKIRQARFMKFSILKLIVISLLSIFLLVSKNLISESSFFKRFSANIATKSVTENFIYLLFEQLSENDKYIRNLDSDYRILYRWRYKKDSTQVQISDDDIYNIIQDEPILTHNKIGAELKNQVQNSLSGKEPLYIWVILLESFKPQNGQWLYPKHEYSFTPYYDKLALSGLSFSNAWTVGGVTRAGQQGSLCGSWTGETSDAFRGTFKYYPVCIPELLNEKFTNSQSYYWYAGDLRFDDTQKFWTTHGIKFMTGLGDFAKDSESTWWGASDKSLFDKVNALVTIEPKVQLHIVMTLTNHPEFTLLHDLTYPDQSLLSKAEVNMQKTTYYTDLSLEIFINNLKNRKLNKKSNTTIWDQSLLIMVNDHGNFIPDLEYPLSDKSKNPDKLANMLTRANLVMHGGLVENVLKKLNLHTFNTDISKSQADIYPTLLDFLNINQIETISDSLFSEQRRWPVYTEGFGKVFVPPLHLNKYKVVQWKREDLLENKNVFIPKEDAEYYLTAKALFRLNEYLKIKGICCKKR</sequence>
<dbReference type="KEGG" id="sbf:JCM31447_30440"/>
<evidence type="ECO:0000256" key="5">
    <source>
        <dbReference type="ARBA" id="ARBA00023136"/>
    </source>
</evidence>
<feature type="transmembrane region" description="Helical" evidence="6">
    <location>
        <begin position="132"/>
        <end position="153"/>
    </location>
</feature>
<dbReference type="Proteomes" id="UP000291236">
    <property type="component" value="Chromosome"/>
</dbReference>
<organism evidence="8 9">
    <name type="scientific">Fluviispira sanaruensis</name>
    <dbReference type="NCBI Taxonomy" id="2493639"/>
    <lineage>
        <taxon>Bacteria</taxon>
        <taxon>Pseudomonadati</taxon>
        <taxon>Bdellovibrionota</taxon>
        <taxon>Oligoflexia</taxon>
        <taxon>Silvanigrellales</taxon>
        <taxon>Silvanigrellaceae</taxon>
        <taxon>Fluviispira</taxon>
    </lineage>
</organism>
<dbReference type="AlphaFoldDB" id="A0A4P2VME3"/>
<keyword evidence="9" id="KW-1185">Reference proteome</keyword>
<evidence type="ECO:0000313" key="8">
    <source>
        <dbReference type="EMBL" id="BBH54573.1"/>
    </source>
</evidence>
<evidence type="ECO:0000256" key="3">
    <source>
        <dbReference type="ARBA" id="ARBA00022692"/>
    </source>
</evidence>
<dbReference type="InterPro" id="IPR017850">
    <property type="entry name" value="Alkaline_phosphatase_core_sf"/>
</dbReference>
<dbReference type="Pfam" id="PF00884">
    <property type="entry name" value="Sulfatase"/>
    <property type="match status" value="1"/>
</dbReference>
<keyword evidence="3 6" id="KW-0812">Transmembrane</keyword>
<proteinExistence type="predicted"/>
<evidence type="ECO:0000256" key="6">
    <source>
        <dbReference type="SAM" id="Phobius"/>
    </source>
</evidence>
<evidence type="ECO:0000256" key="1">
    <source>
        <dbReference type="ARBA" id="ARBA00004651"/>
    </source>
</evidence>
<dbReference type="InterPro" id="IPR000917">
    <property type="entry name" value="Sulfatase_N"/>
</dbReference>
<dbReference type="GO" id="GO:0005886">
    <property type="term" value="C:plasma membrane"/>
    <property type="evidence" value="ECO:0007669"/>
    <property type="project" value="UniProtKB-SubCell"/>
</dbReference>
<name>A0A4P2VME3_FLUSA</name>
<evidence type="ECO:0000313" key="9">
    <source>
        <dbReference type="Proteomes" id="UP000291236"/>
    </source>
</evidence>
<dbReference type="SUPFAM" id="SSF53649">
    <property type="entry name" value="Alkaline phosphatase-like"/>
    <property type="match status" value="1"/>
</dbReference>
<dbReference type="PANTHER" id="PTHR47371">
    <property type="entry name" value="LIPOTEICHOIC ACID SYNTHASE"/>
    <property type="match status" value="1"/>
</dbReference>
<evidence type="ECO:0000259" key="7">
    <source>
        <dbReference type="Pfam" id="PF00884"/>
    </source>
</evidence>
<feature type="transmembrane region" description="Helical" evidence="6">
    <location>
        <begin position="165"/>
        <end position="185"/>
    </location>
</feature>
<keyword evidence="2" id="KW-1003">Cell membrane</keyword>
<gene>
    <name evidence="8" type="ORF">JCM31447_30440</name>
</gene>
<feature type="domain" description="Sulfatase N-terminal" evidence="7">
    <location>
        <begin position="286"/>
        <end position="586"/>
    </location>
</feature>
<comment type="subcellular location">
    <subcellularLocation>
        <location evidence="1">Cell membrane</location>
        <topology evidence="1">Multi-pass membrane protein</topology>
    </subcellularLocation>
</comment>
<feature type="transmembrane region" description="Helical" evidence="6">
    <location>
        <begin position="52"/>
        <end position="77"/>
    </location>
</feature>
<feature type="transmembrane region" description="Helical" evidence="6">
    <location>
        <begin position="84"/>
        <end position="104"/>
    </location>
</feature>
<dbReference type="EMBL" id="AP019368">
    <property type="protein sequence ID" value="BBH54573.1"/>
    <property type="molecule type" value="Genomic_DNA"/>
</dbReference>
<dbReference type="PANTHER" id="PTHR47371:SF3">
    <property type="entry name" value="PHOSPHOGLYCEROL TRANSFERASE I"/>
    <property type="match status" value="1"/>
</dbReference>
<accession>A0A4P2VME3</accession>
<dbReference type="InterPro" id="IPR050448">
    <property type="entry name" value="OpgB/LTA_synthase_biosynth"/>
</dbReference>
<protein>
    <recommendedName>
        <fullName evidence="7">Sulfatase N-terminal domain-containing protein</fullName>
    </recommendedName>
</protein>